<proteinExistence type="predicted"/>
<name>A0A2T4PX99_9STAP</name>
<dbReference type="EMBL" id="PZFK01000001">
    <property type="protein sequence ID" value="PTI31160.1"/>
    <property type="molecule type" value="Genomic_DNA"/>
</dbReference>
<organism evidence="1 2">
    <name type="scientific">Mammaliicoccus vitulinus</name>
    <dbReference type="NCBI Taxonomy" id="71237"/>
    <lineage>
        <taxon>Bacteria</taxon>
        <taxon>Bacillati</taxon>
        <taxon>Bacillota</taxon>
        <taxon>Bacilli</taxon>
        <taxon>Bacillales</taxon>
        <taxon>Staphylococcaceae</taxon>
        <taxon>Mammaliicoccus</taxon>
    </lineage>
</organism>
<evidence type="ECO:0000313" key="2">
    <source>
        <dbReference type="Proteomes" id="UP000241209"/>
    </source>
</evidence>
<comment type="caution">
    <text evidence="1">The sequence shown here is derived from an EMBL/GenBank/DDBJ whole genome shotgun (WGS) entry which is preliminary data.</text>
</comment>
<dbReference type="Proteomes" id="UP000241209">
    <property type="component" value="Unassembled WGS sequence"/>
</dbReference>
<gene>
    <name evidence="1" type="ORF">BU072_00760</name>
</gene>
<evidence type="ECO:0000313" key="1">
    <source>
        <dbReference type="EMBL" id="PTI31160.1"/>
    </source>
</evidence>
<accession>A0A2T4PX99</accession>
<sequence>MKVNQFQDMKDKYKDARKNERDDLRELLKLYLEKSFDGVVKKGSQGSSTYTRKRSIAEYDLTNWMYIEGSFYFDKRYWHFIIELQSIDQDPVSKNVHVLMDRISVMVDEIQEKEHLIKKNNSGNGRYNKQSYSLNDWANATTDIDLPLNINLTVEENKIFESNPKSMTVIKQLFNEVRRI</sequence>
<dbReference type="AlphaFoldDB" id="A0A2T4PX99"/>
<protein>
    <submittedName>
        <fullName evidence="1">Uncharacterized protein</fullName>
    </submittedName>
</protein>
<reference evidence="1 2" key="1">
    <citation type="journal article" date="2016" name="Front. Microbiol.">
        <title>Comprehensive Phylogenetic Analysis of Bovine Non-aureus Staphylococci Species Based on Whole-Genome Sequencing.</title>
        <authorList>
            <person name="Naushad S."/>
            <person name="Barkema H.W."/>
            <person name="Luby C."/>
            <person name="Condas L.A."/>
            <person name="Nobrega D.B."/>
            <person name="Carson D.A."/>
            <person name="De Buck J."/>
        </authorList>
    </citation>
    <scope>NUCLEOTIDE SEQUENCE [LARGE SCALE GENOMIC DNA]</scope>
    <source>
        <strain evidence="1 2">SNUC 2204</strain>
    </source>
</reference>
<dbReference type="RefSeq" id="WP_107556521.1">
    <property type="nucleotide sequence ID" value="NZ_PZFK01000001.1"/>
</dbReference>